<dbReference type="Proteomes" id="UP000297792">
    <property type="component" value="Unassembled WGS sequence"/>
</dbReference>
<dbReference type="GO" id="GO:0016717">
    <property type="term" value="F:oxidoreductase activity, acting on paired donors, with oxidation of a pair of donors resulting in the reduction of molecular oxygen to two molecules of water"/>
    <property type="evidence" value="ECO:0007669"/>
    <property type="project" value="TreeGrafter"/>
</dbReference>
<dbReference type="GO" id="GO:0008610">
    <property type="term" value="P:lipid biosynthetic process"/>
    <property type="evidence" value="ECO:0007669"/>
    <property type="project" value="UniProtKB-ARBA"/>
</dbReference>
<organism evidence="2 3">
    <name type="scientific">Mycolicibacterium peregrinum</name>
    <name type="common">Mycobacterium peregrinum</name>
    <dbReference type="NCBI Taxonomy" id="43304"/>
    <lineage>
        <taxon>Bacteria</taxon>
        <taxon>Bacillati</taxon>
        <taxon>Actinomycetota</taxon>
        <taxon>Actinomycetes</taxon>
        <taxon>Mycobacteriales</taxon>
        <taxon>Mycobacteriaceae</taxon>
        <taxon>Mycolicibacterium</taxon>
    </lineage>
</organism>
<evidence type="ECO:0000259" key="1">
    <source>
        <dbReference type="Pfam" id="PF00487"/>
    </source>
</evidence>
<dbReference type="Pfam" id="PF00487">
    <property type="entry name" value="FA_desaturase"/>
    <property type="match status" value="1"/>
</dbReference>
<accession>A0A4Z0HPB2</accession>
<dbReference type="CDD" id="cd03506">
    <property type="entry name" value="Delta6-FADS-like"/>
    <property type="match status" value="1"/>
</dbReference>
<evidence type="ECO:0000313" key="3">
    <source>
        <dbReference type="Proteomes" id="UP000297792"/>
    </source>
</evidence>
<dbReference type="AlphaFoldDB" id="A0A4Z0HPB2"/>
<protein>
    <submittedName>
        <fullName evidence="2">Acyl-CoA desaturase</fullName>
    </submittedName>
</protein>
<sequence length="390" mass="44186">MAVTDAAEYAHLCEADLEELGVELEAIRRDIENSRGEQDRAYIQRAIAFQRCLDIIARLMIAGSRGGSGWALGTAALATAKSIENMELGHNICHGQWDWMNDPEIHSSKWEWDMAGVSSQWRYAHNYRHHVFTNVIGVDDDLGYGIMRVTRDQQWRSTNLLQPLRSMLLAIMFEWGIALQGWESQQKRAATRADKSALTRALVGKVARQVGKDYLIFPALSLRRWRRTLTANATANMLRNVWAYVVICCGHLGDGTQKFAPAALEDESKSEWYLRQMLGTANFRAGPVLAFLSGNLCYQIEHHLFPDLPSNRYAQIAPQVRSICGRFDLPYTTGPLVRQYLETVRTIFTLALPDRLLAKDSEGKVGYKPDSRCVERPRAFVVATRLGQRR</sequence>
<gene>
    <name evidence="2" type="ORF">EJD98_10920</name>
</gene>
<dbReference type="RefSeq" id="WP_135360173.1">
    <property type="nucleotide sequence ID" value="NZ_JBLVUM010000002.1"/>
</dbReference>
<evidence type="ECO:0000313" key="2">
    <source>
        <dbReference type="EMBL" id="TGB43542.1"/>
    </source>
</evidence>
<dbReference type="InterPro" id="IPR012171">
    <property type="entry name" value="Fatty_acid_desaturase"/>
</dbReference>
<dbReference type="PANTHER" id="PTHR19353">
    <property type="entry name" value="FATTY ACID DESATURASE 2"/>
    <property type="match status" value="1"/>
</dbReference>
<dbReference type="PANTHER" id="PTHR19353:SF19">
    <property type="entry name" value="DELTA(5) FATTY ACID DESATURASE C-RELATED"/>
    <property type="match status" value="1"/>
</dbReference>
<reference evidence="2 3" key="1">
    <citation type="submission" date="2018-12" db="EMBL/GenBank/DDBJ databases">
        <title>Draft genome sequences of Mycolicibacterium peregrinum isolated from a pig with lymphadenitis and from soil on the same Japanese pig farm.</title>
        <authorList>
            <person name="Komatsu T."/>
            <person name="Ohya K."/>
            <person name="Sawai K."/>
            <person name="Odoi J.O."/>
            <person name="Otsu K."/>
            <person name="Ota A."/>
            <person name="Ito T."/>
            <person name="Kawai M."/>
            <person name="Maruyama F."/>
        </authorList>
    </citation>
    <scope>NUCLEOTIDE SEQUENCE [LARGE SCALE GENOMIC DNA]</scope>
    <source>
        <strain evidence="2 3">138</strain>
    </source>
</reference>
<dbReference type="InterPro" id="IPR005804">
    <property type="entry name" value="FA_desaturase_dom"/>
</dbReference>
<dbReference type="GO" id="GO:0016020">
    <property type="term" value="C:membrane"/>
    <property type="evidence" value="ECO:0007669"/>
    <property type="project" value="TreeGrafter"/>
</dbReference>
<name>A0A4Z0HPB2_MYCPR</name>
<dbReference type="EMBL" id="RWKA01000005">
    <property type="protein sequence ID" value="TGB43542.1"/>
    <property type="molecule type" value="Genomic_DNA"/>
</dbReference>
<comment type="caution">
    <text evidence="2">The sequence shown here is derived from an EMBL/GenBank/DDBJ whole genome shotgun (WGS) entry which is preliminary data.</text>
</comment>
<proteinExistence type="predicted"/>
<keyword evidence="3" id="KW-1185">Reference proteome</keyword>
<feature type="domain" description="Fatty acid desaturase" evidence="1">
    <location>
        <begin position="69"/>
        <end position="333"/>
    </location>
</feature>